<evidence type="ECO:0000313" key="21">
    <source>
        <dbReference type="Proteomes" id="UP000694392"/>
    </source>
</evidence>
<dbReference type="InterPro" id="IPR009122">
    <property type="entry name" value="Desmosomal_cadherin"/>
</dbReference>
<dbReference type="PROSITE" id="PS50268">
    <property type="entry name" value="CADHERIN_2"/>
    <property type="match status" value="3"/>
</dbReference>
<comment type="subcellular location">
    <subcellularLocation>
        <location evidence="2">Cell junction</location>
        <location evidence="2">Desmosome</location>
    </subcellularLocation>
    <subcellularLocation>
        <location evidence="1 16">Cell membrane</location>
        <topology evidence="1 16">Single-pass type I membrane protein</topology>
    </subcellularLocation>
</comment>
<dbReference type="InterPro" id="IPR002126">
    <property type="entry name" value="Cadherin-like_dom"/>
</dbReference>
<keyword evidence="21" id="KW-1185">Reference proteome</keyword>
<evidence type="ECO:0000256" key="16">
    <source>
        <dbReference type="RuleBase" id="RU003318"/>
    </source>
</evidence>
<keyword evidence="12" id="KW-1133">Transmembrane helix</keyword>
<dbReference type="CDD" id="cd11304">
    <property type="entry name" value="Cadherin_repeat"/>
    <property type="match status" value="3"/>
</dbReference>
<dbReference type="FunFam" id="2.60.40.60:FF:000011">
    <property type="entry name" value="Cadherin 1"/>
    <property type="match status" value="1"/>
</dbReference>
<dbReference type="FunFam" id="2.60.40.60:FF:000068">
    <property type="entry name" value="Desmoglein 1"/>
    <property type="match status" value="1"/>
</dbReference>
<dbReference type="Gene3D" id="4.10.900.10">
    <property type="entry name" value="TCF3-CBD (Catenin binding domain)"/>
    <property type="match status" value="1"/>
</dbReference>
<dbReference type="PRINTS" id="PR01818">
    <property type="entry name" value="DESMOCADHERN"/>
</dbReference>
<evidence type="ECO:0000256" key="14">
    <source>
        <dbReference type="ARBA" id="ARBA00023180"/>
    </source>
</evidence>
<dbReference type="PRINTS" id="PR01819">
    <property type="entry name" value="DESMOGLEIN"/>
</dbReference>
<dbReference type="SMART" id="SM00112">
    <property type="entry name" value="CA"/>
    <property type="match status" value="3"/>
</dbReference>
<evidence type="ECO:0000256" key="7">
    <source>
        <dbReference type="ARBA" id="ARBA00022729"/>
    </source>
</evidence>
<dbReference type="PANTHER" id="PTHR24025">
    <property type="entry name" value="DESMOGLEIN FAMILY MEMBER"/>
    <property type="match status" value="1"/>
</dbReference>
<dbReference type="GeneTree" id="ENSGT01030000234624"/>
<dbReference type="Gene3D" id="2.60.40.60">
    <property type="entry name" value="Cadherins"/>
    <property type="match status" value="4"/>
</dbReference>
<evidence type="ECO:0000259" key="19">
    <source>
        <dbReference type="PROSITE" id="PS50268"/>
    </source>
</evidence>
<dbReference type="Pfam" id="PF01049">
    <property type="entry name" value="CADH_Y-type_LIR"/>
    <property type="match status" value="1"/>
</dbReference>
<feature type="domain" description="Cadherin" evidence="19">
    <location>
        <begin position="43"/>
        <end position="131"/>
    </location>
</feature>
<evidence type="ECO:0000313" key="20">
    <source>
        <dbReference type="Ensembl" id="ENSSPUP00000013825.1"/>
    </source>
</evidence>
<evidence type="ECO:0000256" key="11">
    <source>
        <dbReference type="ARBA" id="ARBA00022949"/>
    </source>
</evidence>
<keyword evidence="13" id="KW-0472">Membrane</keyword>
<accession>A0A8D0GTW3</accession>
<feature type="compositionally biased region" description="Polar residues" evidence="18">
    <location>
        <begin position="928"/>
        <end position="937"/>
    </location>
</feature>
<evidence type="ECO:0000256" key="15">
    <source>
        <dbReference type="PROSITE-ProRule" id="PRU00043"/>
    </source>
</evidence>
<dbReference type="SUPFAM" id="SSF49313">
    <property type="entry name" value="Cadherin-like"/>
    <property type="match status" value="4"/>
</dbReference>
<dbReference type="Proteomes" id="UP000694392">
    <property type="component" value="Unplaced"/>
</dbReference>
<evidence type="ECO:0000256" key="4">
    <source>
        <dbReference type="ARBA" id="ARBA00022685"/>
    </source>
</evidence>
<comment type="function">
    <text evidence="17">A component of desmosome cell-cell junctions which are required for positive regulation of cellular adhesion. Involved in the interaction of plaque proteins and intermediate filaments mediating cell-cell adhesion.</text>
</comment>
<keyword evidence="10 16" id="KW-0130">Cell adhesion</keyword>
<dbReference type="InterPro" id="IPR015919">
    <property type="entry name" value="Cadherin-like_sf"/>
</dbReference>
<evidence type="ECO:0000256" key="18">
    <source>
        <dbReference type="SAM" id="MobiDB-lite"/>
    </source>
</evidence>
<dbReference type="FunFam" id="4.10.900.10:FF:000003">
    <property type="entry name" value="Desmoglein 1"/>
    <property type="match status" value="1"/>
</dbReference>
<evidence type="ECO:0000256" key="5">
    <source>
        <dbReference type="ARBA" id="ARBA00022692"/>
    </source>
</evidence>
<dbReference type="InterPro" id="IPR027397">
    <property type="entry name" value="Catenin-bd_sf"/>
</dbReference>
<organism evidence="20 21">
    <name type="scientific">Sphenodon punctatus</name>
    <name type="common">Tuatara</name>
    <name type="synonym">Hatteria punctata</name>
    <dbReference type="NCBI Taxonomy" id="8508"/>
    <lineage>
        <taxon>Eukaryota</taxon>
        <taxon>Metazoa</taxon>
        <taxon>Chordata</taxon>
        <taxon>Craniata</taxon>
        <taxon>Vertebrata</taxon>
        <taxon>Euteleostomi</taxon>
        <taxon>Lepidosauria</taxon>
        <taxon>Sphenodontia</taxon>
        <taxon>Sphenodontidae</taxon>
        <taxon>Sphenodon</taxon>
    </lineage>
</organism>
<dbReference type="GO" id="GO:0030057">
    <property type="term" value="C:desmosome"/>
    <property type="evidence" value="ECO:0007669"/>
    <property type="project" value="UniProtKB-SubCell"/>
</dbReference>
<evidence type="ECO:0000256" key="3">
    <source>
        <dbReference type="ARBA" id="ARBA00022475"/>
    </source>
</evidence>
<evidence type="ECO:0000256" key="9">
    <source>
        <dbReference type="ARBA" id="ARBA00022837"/>
    </source>
</evidence>
<dbReference type="GO" id="GO:0005886">
    <property type="term" value="C:plasma membrane"/>
    <property type="evidence" value="ECO:0007669"/>
    <property type="project" value="UniProtKB-SubCell"/>
</dbReference>
<keyword evidence="11" id="KW-0965">Cell junction</keyword>
<dbReference type="GO" id="GO:0005509">
    <property type="term" value="F:calcium ion binding"/>
    <property type="evidence" value="ECO:0007669"/>
    <property type="project" value="UniProtKB-UniRule"/>
</dbReference>
<evidence type="ECO:0000256" key="2">
    <source>
        <dbReference type="ARBA" id="ARBA00004568"/>
    </source>
</evidence>
<dbReference type="InterPro" id="IPR050971">
    <property type="entry name" value="Cadherin-domain_protein"/>
</dbReference>
<dbReference type="Ensembl" id="ENSSPUT00000014744.1">
    <property type="protein sequence ID" value="ENSSPUP00000013825.1"/>
    <property type="gene ID" value="ENSSPUG00000010315.1"/>
</dbReference>
<keyword evidence="9 15" id="KW-0106">Calcium</keyword>
<evidence type="ECO:0000256" key="6">
    <source>
        <dbReference type="ARBA" id="ARBA00022723"/>
    </source>
</evidence>
<keyword evidence="7" id="KW-0732">Signal</keyword>
<evidence type="ECO:0000256" key="8">
    <source>
        <dbReference type="ARBA" id="ARBA00022737"/>
    </source>
</evidence>
<dbReference type="FunFam" id="2.60.40.60:FF:000083">
    <property type="entry name" value="Desmoglein 1"/>
    <property type="match status" value="1"/>
</dbReference>
<dbReference type="AlphaFoldDB" id="A0A8D0GTW3"/>
<evidence type="ECO:0000256" key="1">
    <source>
        <dbReference type="ARBA" id="ARBA00004251"/>
    </source>
</evidence>
<dbReference type="InterPro" id="IPR020894">
    <property type="entry name" value="Cadherin_CS"/>
</dbReference>
<keyword evidence="5 16" id="KW-0812">Transmembrane</keyword>
<evidence type="ECO:0000256" key="12">
    <source>
        <dbReference type="ARBA" id="ARBA00022989"/>
    </source>
</evidence>
<reference evidence="20" key="2">
    <citation type="submission" date="2025-09" db="UniProtKB">
        <authorList>
            <consortium name="Ensembl"/>
        </authorList>
    </citation>
    <scope>IDENTIFICATION</scope>
</reference>
<feature type="region of interest" description="Disordered" evidence="18">
    <location>
        <begin position="928"/>
        <end position="953"/>
    </location>
</feature>
<evidence type="ECO:0000256" key="13">
    <source>
        <dbReference type="ARBA" id="ARBA00023136"/>
    </source>
</evidence>
<dbReference type="PANTHER" id="PTHR24025:SF10">
    <property type="entry name" value="DESMOGLEIN-4"/>
    <property type="match status" value="1"/>
</dbReference>
<feature type="compositionally biased region" description="Polar residues" evidence="18">
    <location>
        <begin position="944"/>
        <end position="953"/>
    </location>
</feature>
<dbReference type="PROSITE" id="PS00232">
    <property type="entry name" value="CADHERIN_1"/>
    <property type="match status" value="1"/>
</dbReference>
<dbReference type="PRINTS" id="PR00205">
    <property type="entry name" value="CADHERIN"/>
</dbReference>
<proteinExistence type="predicted"/>
<feature type="domain" description="Cadherin" evidence="19">
    <location>
        <begin position="243"/>
        <end position="376"/>
    </location>
</feature>
<dbReference type="GO" id="GO:0007156">
    <property type="term" value="P:homophilic cell adhesion via plasma membrane adhesion molecules"/>
    <property type="evidence" value="ECO:0007669"/>
    <property type="project" value="InterPro"/>
</dbReference>
<dbReference type="Pfam" id="PF00028">
    <property type="entry name" value="Cadherin"/>
    <property type="match status" value="3"/>
</dbReference>
<keyword evidence="3" id="KW-1003">Cell membrane</keyword>
<keyword evidence="6" id="KW-0479">Metal-binding</keyword>
<dbReference type="InterPro" id="IPR000233">
    <property type="entry name" value="Cadherin_Y-type_LIR"/>
</dbReference>
<sequence>VQVKEWDENGVGRWKTFKRQKREWIKFAAACREGEDNSKRNPIAKVRSDCEETQPIVYRITGQGIDESPIGVFIINSRTGEINITKIVDRELTPVFVILCHAENAATGLAVEKPLELRVRVLDVNDNIPIFSQTIYEGAIEEGGMENTLVMKLVATDADEPNNLNSKIAYKIESQEPAGAPMFILNKQNGELHIANILDREQHSSFSLIVKATDRDGGSDGISSQCTCGVKVIDVNDNFPTLGQSSYSASISENTLSSEMFRIQAIDADEEFTDNWKAVFFFISGNEGGFFDIVTDPATNQGIKLDYEQMQSVPLSIGVRNVAAFHHSVSSQYQVIAFSPSSISFSASESLTKQSISTYIVGTYQAIDMDTGRPATNVRYIMGRDPDALFIINPNNAEIRFTKIIDRESHYVINGVVSILACKSLVTLEKLDHKYNLYSESGTKLFFKMHYLLFLSPLVIPILMSRSDCCGNCLGAGTKHGVGAGFETVPECTEGNIHSWGIEGAQPEDRVNIYTNTYGGGGMVTSGGVEEITGLGTVKGYGTAGGYGTAAGYGTTGRKESIGGTIKEYREGGVNMAFLDSYFSEKAFAYADEDEGRPANDCLLIYDHEGLDSPVGSIGCCSFIGDDLDDTYLDTLGPKFKTLAEICLGREIEPIPDVNLPWPPINVTFSNTEGDINLPPPGTTIVLKGNSPMPTPTAVGSTTVVTENTYTTGSTLQPAMPIPDPVLQGNVIVTETYTTSGSPLKPPTRNVDPLYSPNVVVTERVVAPASVTGLHGMLEIPDLPDGSNVVVTERVIAPSSRIPPSLSIPDLADASNVVVTERVIRPASGLQSNFGIPSELSNAHNVVVTERVLSGPGMSGIGGVSSMGGMSSIGGMSSMGGIGGMGGMSGMGGIGGMGGMSGMGGIGGMGGMSSMTGQMLNSDNLLSQAVGSASPGTSRRRVTKYSTVQYSNQ</sequence>
<name>A0A8D0GTW3_SPHPU</name>
<reference evidence="20" key="1">
    <citation type="submission" date="2025-08" db="UniProtKB">
        <authorList>
            <consortium name="Ensembl"/>
        </authorList>
    </citation>
    <scope>IDENTIFICATION</scope>
</reference>
<keyword evidence="4" id="KW-0165">Cleavage on pair of basic residues</keyword>
<feature type="domain" description="Cadherin" evidence="19">
    <location>
        <begin position="132"/>
        <end position="242"/>
    </location>
</feature>
<protein>
    <submittedName>
        <fullName evidence="20">Desmoglein 1</fullName>
    </submittedName>
</protein>
<evidence type="ECO:0000256" key="17">
    <source>
        <dbReference type="RuleBase" id="RU004358"/>
    </source>
</evidence>
<keyword evidence="14" id="KW-0325">Glycoprotein</keyword>
<keyword evidence="8" id="KW-0677">Repeat</keyword>
<evidence type="ECO:0000256" key="10">
    <source>
        <dbReference type="ARBA" id="ARBA00022889"/>
    </source>
</evidence>